<dbReference type="PANTHER" id="PTHR21262">
    <property type="entry name" value="GUANOSINE-3',5'-BIS DIPHOSPHATE 3'-PYROPHOSPHOHYDROLASE"/>
    <property type="match status" value="1"/>
</dbReference>
<evidence type="ECO:0000313" key="6">
    <source>
        <dbReference type="EMBL" id="CAD7700796.1"/>
    </source>
</evidence>
<organism evidence="6 7">
    <name type="scientific">Ostreobium quekettii</name>
    <dbReference type="NCBI Taxonomy" id="121088"/>
    <lineage>
        <taxon>Eukaryota</taxon>
        <taxon>Viridiplantae</taxon>
        <taxon>Chlorophyta</taxon>
        <taxon>core chlorophytes</taxon>
        <taxon>Ulvophyceae</taxon>
        <taxon>TCBD clade</taxon>
        <taxon>Bryopsidales</taxon>
        <taxon>Ostreobineae</taxon>
        <taxon>Ostreobiaceae</taxon>
        <taxon>Ostreobium</taxon>
    </lineage>
</organism>
<dbReference type="GO" id="GO:0005525">
    <property type="term" value="F:GTP binding"/>
    <property type="evidence" value="ECO:0007669"/>
    <property type="project" value="UniProtKB-KW"/>
</dbReference>
<dbReference type="Proteomes" id="UP000708148">
    <property type="component" value="Unassembled WGS sequence"/>
</dbReference>
<dbReference type="EC" id="2.7.6.5" evidence="2"/>
<protein>
    <recommendedName>
        <fullName evidence="2">GTP diphosphokinase</fullName>
        <ecNumber evidence="2">2.7.6.5</ecNumber>
    </recommendedName>
</protein>
<keyword evidence="3" id="KW-0342">GTP-binding</keyword>
<dbReference type="CDD" id="cd05399">
    <property type="entry name" value="NT_Rel-Spo_like"/>
    <property type="match status" value="1"/>
</dbReference>
<evidence type="ECO:0000313" key="7">
    <source>
        <dbReference type="Proteomes" id="UP000708148"/>
    </source>
</evidence>
<feature type="domain" description="HD" evidence="5">
    <location>
        <begin position="186"/>
        <end position="290"/>
    </location>
</feature>
<dbReference type="OrthoDB" id="430679at2759"/>
<evidence type="ECO:0000256" key="4">
    <source>
        <dbReference type="SAM" id="MobiDB-lite"/>
    </source>
</evidence>
<dbReference type="GO" id="GO:0008728">
    <property type="term" value="F:GTP diphosphokinase activity"/>
    <property type="evidence" value="ECO:0007669"/>
    <property type="project" value="UniProtKB-EC"/>
</dbReference>
<dbReference type="CDD" id="cd00077">
    <property type="entry name" value="HDc"/>
    <property type="match status" value="1"/>
</dbReference>
<proteinExistence type="inferred from homology"/>
<dbReference type="InterPro" id="IPR043519">
    <property type="entry name" value="NT_sf"/>
</dbReference>
<dbReference type="InterPro" id="IPR003607">
    <property type="entry name" value="HD/PDEase_dom"/>
</dbReference>
<evidence type="ECO:0000256" key="2">
    <source>
        <dbReference type="ARBA" id="ARBA00013251"/>
    </source>
</evidence>
<keyword evidence="3" id="KW-0547">Nucleotide-binding</keyword>
<dbReference type="SMART" id="SM00471">
    <property type="entry name" value="HDc"/>
    <property type="match status" value="1"/>
</dbReference>
<reference evidence="6" key="1">
    <citation type="submission" date="2020-12" db="EMBL/GenBank/DDBJ databases">
        <authorList>
            <person name="Iha C."/>
        </authorList>
    </citation>
    <scope>NUCLEOTIDE SEQUENCE</scope>
</reference>
<dbReference type="AlphaFoldDB" id="A0A8S1J3M2"/>
<keyword evidence="7" id="KW-1185">Reference proteome</keyword>
<feature type="region of interest" description="Disordered" evidence="4">
    <location>
        <begin position="1"/>
        <end position="48"/>
    </location>
</feature>
<feature type="compositionally biased region" description="Polar residues" evidence="4">
    <location>
        <begin position="15"/>
        <end position="24"/>
    </location>
</feature>
<comment type="caution">
    <text evidence="6">The sequence shown here is derived from an EMBL/GenBank/DDBJ whole genome shotgun (WGS) entry which is preliminary data.</text>
</comment>
<dbReference type="Pfam" id="PF04607">
    <property type="entry name" value="RelA_SpoT"/>
    <property type="match status" value="1"/>
</dbReference>
<dbReference type="GO" id="GO:0015969">
    <property type="term" value="P:guanosine tetraphosphate metabolic process"/>
    <property type="evidence" value="ECO:0007669"/>
    <property type="project" value="InterPro"/>
</dbReference>
<name>A0A8S1J3M2_9CHLO</name>
<dbReference type="PANTHER" id="PTHR21262:SF31">
    <property type="entry name" value="GTP PYROPHOSPHOKINASE"/>
    <property type="match status" value="1"/>
</dbReference>
<dbReference type="InterPro" id="IPR006674">
    <property type="entry name" value="HD_domain"/>
</dbReference>
<gene>
    <name evidence="6" type="ORF">OSTQU699_LOCUS6155</name>
</gene>
<dbReference type="SUPFAM" id="SSF109604">
    <property type="entry name" value="HD-domain/PDEase-like"/>
    <property type="match status" value="1"/>
</dbReference>
<dbReference type="SMART" id="SM00954">
    <property type="entry name" value="RelA_SpoT"/>
    <property type="match status" value="1"/>
</dbReference>
<dbReference type="InterPro" id="IPR007685">
    <property type="entry name" value="RelA_SpoT"/>
</dbReference>
<comment type="similarity">
    <text evidence="1">Belongs to the RelA/SpoT family.</text>
</comment>
<dbReference type="Gene3D" id="3.30.460.10">
    <property type="entry name" value="Beta Polymerase, domain 2"/>
    <property type="match status" value="1"/>
</dbReference>
<evidence type="ECO:0000256" key="1">
    <source>
        <dbReference type="ARBA" id="ARBA00007476"/>
    </source>
</evidence>
<dbReference type="FunFam" id="1.10.3210.10:FF:000001">
    <property type="entry name" value="GTP pyrophosphokinase RelA"/>
    <property type="match status" value="1"/>
</dbReference>
<dbReference type="PROSITE" id="PS51831">
    <property type="entry name" value="HD"/>
    <property type="match status" value="1"/>
</dbReference>
<dbReference type="Pfam" id="PF13328">
    <property type="entry name" value="HD_4"/>
    <property type="match status" value="1"/>
</dbReference>
<sequence>MAGMPFGSPPVVSTRRLSPQTAVASSRPCGSYPGSFEDPPRGPRRGSLEQASNIIGFSARLRVSGDFEAPGGSFSASSARGGDAGERLVSELAHQGGRGGRGLLSRELSDGGVAEEAPGVGDELGQIVGFPGGASLRPVRRGMGSGWDLSRLQEEYAVFSSDLVVAAYQLAGEAHQGQWRKNGEPVLAHCVETAKILAQLNADETTVAAAMLHDVLDDTSVTPRQLGACTGGDVRDLVAKVGNVSRLSQLVRDSQATLEEVDYSKLKDMLVAVSDARVVLIKLADRLHNMRTLSALPKPKQLGVANETLRVFVPLAERLNAWTLKSELEDLAFGVLEPDRVAALKTEYDEVVRSRQDTELGKALERLMAALDEDGIEWQDISGRPKSLYGVAKKMERKGYEHVAEVPDLLALRVVVKSKVDCYAVLRKVQQLWKSVPGRLKDYIRTPKANGYQSIHEDVSTPDGATFEVQIRTDKMHYIAEHGLAAHWRYKEEDATGGEVSAFVAARTLWSQYVLGWVLEVNDKKLRPRGCGSPEGSIWKAGDTFADMDGRRTNGGQGCRHHAQPPPRPVMEDEFWEPLFVAVGGVGGLRICQLSRGCTLGQYMLTRVGRGWASGPLGMPTVNGEAVSAGYVLRFGDVLEFGDQGNRREGLDVYSMSGIANLNLGKDVGAIGSMGGSDTPREAVAG</sequence>
<accession>A0A8S1J3M2</accession>
<evidence type="ECO:0000259" key="5">
    <source>
        <dbReference type="PROSITE" id="PS51831"/>
    </source>
</evidence>
<dbReference type="SUPFAM" id="SSF81301">
    <property type="entry name" value="Nucleotidyltransferase"/>
    <property type="match status" value="1"/>
</dbReference>
<evidence type="ECO:0000256" key="3">
    <source>
        <dbReference type="ARBA" id="ARBA00023134"/>
    </source>
</evidence>
<dbReference type="GO" id="GO:0009507">
    <property type="term" value="C:chloroplast"/>
    <property type="evidence" value="ECO:0007669"/>
    <property type="project" value="TreeGrafter"/>
</dbReference>
<dbReference type="EMBL" id="CAJHUC010001345">
    <property type="protein sequence ID" value="CAD7700796.1"/>
    <property type="molecule type" value="Genomic_DNA"/>
</dbReference>
<dbReference type="Gene3D" id="1.10.3210.10">
    <property type="entry name" value="Hypothetical protein af1432"/>
    <property type="match status" value="1"/>
</dbReference>